<proteinExistence type="predicted"/>
<organism evidence="2 3">
    <name type="scientific">Heracleum sosnowskyi</name>
    <dbReference type="NCBI Taxonomy" id="360622"/>
    <lineage>
        <taxon>Eukaryota</taxon>
        <taxon>Viridiplantae</taxon>
        <taxon>Streptophyta</taxon>
        <taxon>Embryophyta</taxon>
        <taxon>Tracheophyta</taxon>
        <taxon>Spermatophyta</taxon>
        <taxon>Magnoliopsida</taxon>
        <taxon>eudicotyledons</taxon>
        <taxon>Gunneridae</taxon>
        <taxon>Pentapetalae</taxon>
        <taxon>asterids</taxon>
        <taxon>campanulids</taxon>
        <taxon>Apiales</taxon>
        <taxon>Apiaceae</taxon>
        <taxon>Apioideae</taxon>
        <taxon>apioid superclade</taxon>
        <taxon>Tordylieae</taxon>
        <taxon>Tordyliinae</taxon>
        <taxon>Heracleum</taxon>
    </lineage>
</organism>
<evidence type="ECO:0000256" key="1">
    <source>
        <dbReference type="SAM" id="Coils"/>
    </source>
</evidence>
<keyword evidence="1" id="KW-0175">Coiled coil</keyword>
<dbReference type="Proteomes" id="UP001237642">
    <property type="component" value="Unassembled WGS sequence"/>
</dbReference>
<dbReference type="PANTHER" id="PTHR33710:SF71">
    <property type="entry name" value="ENDONUCLEASE_EXONUCLEASE_PHOSPHATASE DOMAIN-CONTAINING PROTEIN"/>
    <property type="match status" value="1"/>
</dbReference>
<accession>A0AAD8IJV3</accession>
<evidence type="ECO:0000313" key="3">
    <source>
        <dbReference type="Proteomes" id="UP001237642"/>
    </source>
</evidence>
<keyword evidence="3" id="KW-1185">Reference proteome</keyword>
<sequence length="184" mass="22114">MVRERLERYCCNAEWLTLFPDAMVEHLVRYKSDHTPILKETKKKTKTSKQIEEIEKELKEDQKSEITEENIAKCAEIEKKLDELYEKQEAYWYIRSRSAEIKDEDKNTKYFHHKASQRRKRNEIKGLFDKNENWCTEDEELESIFQDFNENMFTSSGPADADCNKVLEVMQPVRPNTQYIIKYV</sequence>
<dbReference type="EMBL" id="JAUIZM010000004">
    <property type="protein sequence ID" value="KAK1387097.1"/>
    <property type="molecule type" value="Genomic_DNA"/>
</dbReference>
<evidence type="ECO:0000313" key="2">
    <source>
        <dbReference type="EMBL" id="KAK1387097.1"/>
    </source>
</evidence>
<reference evidence="2" key="1">
    <citation type="submission" date="2023-02" db="EMBL/GenBank/DDBJ databases">
        <title>Genome of toxic invasive species Heracleum sosnowskyi carries increased number of genes despite the absence of recent whole-genome duplications.</title>
        <authorList>
            <person name="Schelkunov M."/>
            <person name="Shtratnikova V."/>
            <person name="Makarenko M."/>
            <person name="Klepikova A."/>
            <person name="Omelchenko D."/>
            <person name="Novikova G."/>
            <person name="Obukhova E."/>
            <person name="Bogdanov V."/>
            <person name="Penin A."/>
            <person name="Logacheva M."/>
        </authorList>
    </citation>
    <scope>NUCLEOTIDE SEQUENCE</scope>
    <source>
        <strain evidence="2">Hsosn_3</strain>
        <tissue evidence="2">Leaf</tissue>
    </source>
</reference>
<protein>
    <submittedName>
        <fullName evidence="2">Uncharacterized protein</fullName>
    </submittedName>
</protein>
<reference evidence="2" key="2">
    <citation type="submission" date="2023-05" db="EMBL/GenBank/DDBJ databases">
        <authorList>
            <person name="Schelkunov M.I."/>
        </authorList>
    </citation>
    <scope>NUCLEOTIDE SEQUENCE</scope>
    <source>
        <strain evidence="2">Hsosn_3</strain>
        <tissue evidence="2">Leaf</tissue>
    </source>
</reference>
<comment type="caution">
    <text evidence="2">The sequence shown here is derived from an EMBL/GenBank/DDBJ whole genome shotgun (WGS) entry which is preliminary data.</text>
</comment>
<dbReference type="PANTHER" id="PTHR33710">
    <property type="entry name" value="BNAC02G09200D PROTEIN"/>
    <property type="match status" value="1"/>
</dbReference>
<gene>
    <name evidence="2" type="ORF">POM88_015275</name>
</gene>
<name>A0AAD8IJV3_9APIA</name>
<feature type="coiled-coil region" evidence="1">
    <location>
        <begin position="37"/>
        <end position="69"/>
    </location>
</feature>
<dbReference type="AlphaFoldDB" id="A0AAD8IJV3"/>